<feature type="region of interest" description="Disordered" evidence="1">
    <location>
        <begin position="133"/>
        <end position="159"/>
    </location>
</feature>
<organism evidence="2 3">
    <name type="scientific">Pseudomonas syringae pv. coriandricola</name>
    <dbReference type="NCBI Taxonomy" id="264453"/>
    <lineage>
        <taxon>Bacteria</taxon>
        <taxon>Pseudomonadati</taxon>
        <taxon>Pseudomonadota</taxon>
        <taxon>Gammaproteobacteria</taxon>
        <taxon>Pseudomonadales</taxon>
        <taxon>Pseudomonadaceae</taxon>
        <taxon>Pseudomonas</taxon>
    </lineage>
</organism>
<dbReference type="EMBL" id="RBTT01000042">
    <property type="protein sequence ID" value="RMU11901.1"/>
    <property type="molecule type" value="Genomic_DNA"/>
</dbReference>
<dbReference type="AlphaFoldDB" id="A0A3M5RS94"/>
<evidence type="ECO:0000313" key="2">
    <source>
        <dbReference type="EMBL" id="RMU11901.1"/>
    </source>
</evidence>
<protein>
    <submittedName>
        <fullName evidence="2">Uncharacterized protein</fullName>
    </submittedName>
</protein>
<evidence type="ECO:0000256" key="1">
    <source>
        <dbReference type="SAM" id="MobiDB-lite"/>
    </source>
</evidence>
<evidence type="ECO:0000313" key="3">
    <source>
        <dbReference type="Proteomes" id="UP000274212"/>
    </source>
</evidence>
<comment type="caution">
    <text evidence="2">The sequence shown here is derived from an EMBL/GenBank/DDBJ whole genome shotgun (WGS) entry which is preliminary data.</text>
</comment>
<accession>A0A3M5RS94</accession>
<name>A0A3M5RS94_9PSED</name>
<gene>
    <name evidence="2" type="ORF">ALP36_05065</name>
</gene>
<proteinExistence type="predicted"/>
<sequence length="304" mass="32327">MKAAGHFQTAIPVGDPGCQLQFVAFVGAGQVVDLVPDHCHGPVQTLIFGQVQAQKLRMPPGAALQPGDIHGIIGMPQPINVFGADVQVNDERRCPIPDHACSCLSGCDWRECSEVRIRGSELVREMARTVAEIGSPETQSSRTMRIAAPVAPSPSGRSRLVHDYRADAPRRHAVLDALRPLCVRNALHQSGSAMSVMSVSGSGHLFAPRRLTLRDQSEQSPGSVSGPTSSGSFALTLIRGSPQRAIPGTVRLARRPAEPPPDQCQGSAVTYVALCVVSDIAMKKRFRLCAMATGMACHCAAAQM</sequence>
<reference evidence="2 3" key="1">
    <citation type="submission" date="2018-08" db="EMBL/GenBank/DDBJ databases">
        <title>Recombination of ecologically and evolutionarily significant loci maintains genetic cohesion in the Pseudomonas syringae species complex.</title>
        <authorList>
            <person name="Dillon M."/>
            <person name="Thakur S."/>
            <person name="Almeida R.N.D."/>
            <person name="Weir B.S."/>
            <person name="Guttman D.S."/>
        </authorList>
    </citation>
    <scope>NUCLEOTIDE SEQUENCE [LARGE SCALE GENOMIC DNA]</scope>
    <source>
        <strain evidence="2 3">ICMP 9829</strain>
    </source>
</reference>
<dbReference type="Proteomes" id="UP000274212">
    <property type="component" value="Unassembled WGS sequence"/>
</dbReference>